<dbReference type="InterPro" id="IPR002563">
    <property type="entry name" value="Flavin_Rdtase-like_dom"/>
</dbReference>
<name>A0A7G5IGU4_9SPHN</name>
<keyword evidence="4" id="KW-1185">Reference proteome</keyword>
<organism evidence="3 4">
    <name type="scientific">Sandaracinobacteroides saxicola</name>
    <dbReference type="NCBI Taxonomy" id="2759707"/>
    <lineage>
        <taxon>Bacteria</taxon>
        <taxon>Pseudomonadati</taxon>
        <taxon>Pseudomonadota</taxon>
        <taxon>Alphaproteobacteria</taxon>
        <taxon>Sphingomonadales</taxon>
        <taxon>Sphingosinicellaceae</taxon>
        <taxon>Sandaracinobacteroides</taxon>
    </lineage>
</organism>
<dbReference type="Pfam" id="PF01613">
    <property type="entry name" value="Flavin_Reduct"/>
    <property type="match status" value="1"/>
</dbReference>
<dbReference type="KEGG" id="sand:H3309_14910"/>
<gene>
    <name evidence="3" type="ORF">H3309_14910</name>
</gene>
<reference evidence="3 4" key="1">
    <citation type="submission" date="2020-07" db="EMBL/GenBank/DDBJ databases">
        <title>Complete genome sequence for Sandaracinobacter sp. M6.</title>
        <authorList>
            <person name="Tang Y."/>
            <person name="Liu Q."/>
            <person name="Guo Z."/>
            <person name="Lei P."/>
            <person name="Huang B."/>
        </authorList>
    </citation>
    <scope>NUCLEOTIDE SEQUENCE [LARGE SCALE GENOMIC DNA]</scope>
    <source>
        <strain evidence="3 4">M6</strain>
    </source>
</reference>
<evidence type="ECO:0000313" key="4">
    <source>
        <dbReference type="Proteomes" id="UP000515292"/>
    </source>
</evidence>
<dbReference type="GO" id="GO:0042602">
    <property type="term" value="F:riboflavin reductase (NADPH) activity"/>
    <property type="evidence" value="ECO:0007669"/>
    <property type="project" value="TreeGrafter"/>
</dbReference>
<dbReference type="EMBL" id="CP059851">
    <property type="protein sequence ID" value="QMW22586.1"/>
    <property type="molecule type" value="Genomic_DNA"/>
</dbReference>
<dbReference type="Gene3D" id="2.30.110.10">
    <property type="entry name" value="Electron Transport, Fmn-binding Protein, Chain A"/>
    <property type="match status" value="1"/>
</dbReference>
<proteinExistence type="predicted"/>
<dbReference type="PANTHER" id="PTHR30466">
    <property type="entry name" value="FLAVIN REDUCTASE"/>
    <property type="match status" value="1"/>
</dbReference>
<evidence type="ECO:0000256" key="1">
    <source>
        <dbReference type="ARBA" id="ARBA00023002"/>
    </source>
</evidence>
<dbReference type="RefSeq" id="WP_182295613.1">
    <property type="nucleotide sequence ID" value="NZ_CP059851.1"/>
</dbReference>
<feature type="domain" description="Flavin reductase like" evidence="2">
    <location>
        <begin position="13"/>
        <end position="157"/>
    </location>
</feature>
<dbReference type="SMART" id="SM00903">
    <property type="entry name" value="Flavin_Reduct"/>
    <property type="match status" value="1"/>
</dbReference>
<dbReference type="InterPro" id="IPR050268">
    <property type="entry name" value="NADH-dep_flavin_reductase"/>
</dbReference>
<protein>
    <submittedName>
        <fullName evidence="3">Flavin reductase family protein</fullName>
    </submittedName>
</protein>
<dbReference type="GO" id="GO:0010181">
    <property type="term" value="F:FMN binding"/>
    <property type="evidence" value="ECO:0007669"/>
    <property type="project" value="InterPro"/>
</dbReference>
<dbReference type="SUPFAM" id="SSF50475">
    <property type="entry name" value="FMN-binding split barrel"/>
    <property type="match status" value="1"/>
</dbReference>
<dbReference type="PANTHER" id="PTHR30466:SF1">
    <property type="entry name" value="FMN REDUCTASE (NADH) RUTF"/>
    <property type="match status" value="1"/>
</dbReference>
<evidence type="ECO:0000313" key="3">
    <source>
        <dbReference type="EMBL" id="QMW22586.1"/>
    </source>
</evidence>
<keyword evidence="1" id="KW-0560">Oxidoreductase</keyword>
<accession>A0A7G5IGU4</accession>
<dbReference type="AlphaFoldDB" id="A0A7G5IGU4"/>
<dbReference type="Proteomes" id="UP000515292">
    <property type="component" value="Chromosome"/>
</dbReference>
<dbReference type="InterPro" id="IPR012349">
    <property type="entry name" value="Split_barrel_FMN-bd"/>
</dbReference>
<evidence type="ECO:0000259" key="2">
    <source>
        <dbReference type="SMART" id="SM00903"/>
    </source>
</evidence>
<sequence length="162" mass="17058">MTTPDIRALRDAFGAFATGITIITATTAEGASVGFTANSFTSVSLTPPLLLVCAAHGVSALPAIRASRAFGVNILAVDQEAISRRFTQRSIDRFAGANWHHATLGVPLLTGACATFECTVQQDIEAGDHVIFIGHIKGFTADPAHAPLLYHRGRYAGLHSSD</sequence>